<gene>
    <name evidence="1" type="ORF">PTTG_30171</name>
</gene>
<dbReference type="OrthoDB" id="2518764at2759"/>
<reference evidence="1" key="2">
    <citation type="submission" date="2016-05" db="EMBL/GenBank/DDBJ databases">
        <title>Comparative analysis highlights variable genome content of wheat rusts and divergence of the mating loci.</title>
        <authorList>
            <person name="Cuomo C.A."/>
            <person name="Bakkeren G."/>
            <person name="Szabo L."/>
            <person name="Khalil H."/>
            <person name="Joly D."/>
            <person name="Goldberg J."/>
            <person name="Young S."/>
            <person name="Zeng Q."/>
            <person name="Fellers J."/>
        </authorList>
    </citation>
    <scope>NUCLEOTIDE SEQUENCE [LARGE SCALE GENOMIC DNA]</scope>
    <source>
        <strain evidence="1">1-1 BBBD Race 1</strain>
    </source>
</reference>
<keyword evidence="3" id="KW-1185">Reference proteome</keyword>
<proteinExistence type="predicted"/>
<dbReference type="Proteomes" id="UP000005240">
    <property type="component" value="Unassembled WGS sequence"/>
</dbReference>
<reference evidence="1" key="1">
    <citation type="submission" date="2009-11" db="EMBL/GenBank/DDBJ databases">
        <authorList>
            <consortium name="The Broad Institute Genome Sequencing Platform"/>
            <person name="Ward D."/>
            <person name="Feldgarden M."/>
            <person name="Earl A."/>
            <person name="Young S.K."/>
            <person name="Zeng Q."/>
            <person name="Koehrsen M."/>
            <person name="Alvarado L."/>
            <person name="Berlin A."/>
            <person name="Bochicchio J."/>
            <person name="Borenstein D."/>
            <person name="Chapman S.B."/>
            <person name="Chen Z."/>
            <person name="Engels R."/>
            <person name="Freedman E."/>
            <person name="Gellesch M."/>
            <person name="Goldberg J."/>
            <person name="Griggs A."/>
            <person name="Gujja S."/>
            <person name="Heilman E."/>
            <person name="Heiman D."/>
            <person name="Hepburn T."/>
            <person name="Howarth C."/>
            <person name="Jen D."/>
            <person name="Larson L."/>
            <person name="Lewis B."/>
            <person name="Mehta T."/>
            <person name="Park D."/>
            <person name="Pearson M."/>
            <person name="Roberts A."/>
            <person name="Saif S."/>
            <person name="Shea T."/>
            <person name="Shenoy N."/>
            <person name="Sisk P."/>
            <person name="Stolte C."/>
            <person name="Sykes S."/>
            <person name="Thomson T."/>
            <person name="Walk T."/>
            <person name="White J."/>
            <person name="Yandava C."/>
            <person name="Izard J."/>
            <person name="Baranova O.V."/>
            <person name="Blanton J.M."/>
            <person name="Tanner A.C."/>
            <person name="Dewhirst F.E."/>
            <person name="Haas B."/>
            <person name="Nusbaum C."/>
            <person name="Birren B."/>
        </authorList>
    </citation>
    <scope>NUCLEOTIDE SEQUENCE [LARGE SCALE GENOMIC DNA]</scope>
    <source>
        <strain evidence="1">1-1 BBBD Race 1</strain>
    </source>
</reference>
<dbReference type="AlphaFoldDB" id="A0A180FZV0"/>
<feature type="non-terminal residue" evidence="1">
    <location>
        <position position="175"/>
    </location>
</feature>
<name>A0A180FZV0_PUCT1</name>
<organism evidence="1">
    <name type="scientific">Puccinia triticina (isolate 1-1 / race 1 (BBBD))</name>
    <name type="common">Brown leaf rust fungus</name>
    <dbReference type="NCBI Taxonomy" id="630390"/>
    <lineage>
        <taxon>Eukaryota</taxon>
        <taxon>Fungi</taxon>
        <taxon>Dikarya</taxon>
        <taxon>Basidiomycota</taxon>
        <taxon>Pucciniomycotina</taxon>
        <taxon>Pucciniomycetes</taxon>
        <taxon>Pucciniales</taxon>
        <taxon>Pucciniaceae</taxon>
        <taxon>Puccinia</taxon>
    </lineage>
</organism>
<dbReference type="VEuPathDB" id="FungiDB:PTTG_30171"/>
<dbReference type="STRING" id="630390.A0A180FZV0"/>
<protein>
    <submittedName>
        <fullName evidence="1 2">Uncharacterized protein</fullName>
    </submittedName>
</protein>
<evidence type="ECO:0000313" key="2">
    <source>
        <dbReference type="EnsemblFungi" id="PTTG_30171-t43_1-p1"/>
    </source>
</evidence>
<dbReference type="EnsemblFungi" id="PTTG_30171-t43_1">
    <property type="protein sequence ID" value="PTTG_30171-t43_1-p1"/>
    <property type="gene ID" value="PTTG_30171"/>
</dbReference>
<dbReference type="EMBL" id="ADAS02002092">
    <property type="protein sequence ID" value="OAV85954.1"/>
    <property type="molecule type" value="Genomic_DNA"/>
</dbReference>
<evidence type="ECO:0000313" key="1">
    <source>
        <dbReference type="EMBL" id="OAV85954.1"/>
    </source>
</evidence>
<reference evidence="2" key="4">
    <citation type="submission" date="2025-05" db="UniProtKB">
        <authorList>
            <consortium name="EnsemblFungi"/>
        </authorList>
    </citation>
    <scope>IDENTIFICATION</scope>
    <source>
        <strain evidence="2">isolate 1-1 / race 1 (BBBD)</strain>
    </source>
</reference>
<evidence type="ECO:0000313" key="3">
    <source>
        <dbReference type="Proteomes" id="UP000005240"/>
    </source>
</evidence>
<sequence>MSTLDTFSIKLVTEKLDQDNLTSWRWAIVTTLGYKGLDDCILLNQTDEMKKKPEYQQQNKMATNFIRMHLTTENLERFVPNIMDYNATKLLDTIESHFVAKRMQNAASAMDKYFDIHFNKNNMDKSISNVCHAYQHLCEVGAFKFGKRGLTAMAVVFALWKLTSSYNTFLKRLEY</sequence>
<reference evidence="2 3" key="3">
    <citation type="journal article" date="2017" name="G3 (Bethesda)">
        <title>Comparative analysis highlights variable genome content of wheat rusts and divergence of the mating loci.</title>
        <authorList>
            <person name="Cuomo C.A."/>
            <person name="Bakkeren G."/>
            <person name="Khalil H.B."/>
            <person name="Panwar V."/>
            <person name="Joly D."/>
            <person name="Linning R."/>
            <person name="Sakthikumar S."/>
            <person name="Song X."/>
            <person name="Adiconis X."/>
            <person name="Fan L."/>
            <person name="Goldberg J.M."/>
            <person name="Levin J.Z."/>
            <person name="Young S."/>
            <person name="Zeng Q."/>
            <person name="Anikster Y."/>
            <person name="Bruce M."/>
            <person name="Wang M."/>
            <person name="Yin C."/>
            <person name="McCallum B."/>
            <person name="Szabo L.J."/>
            <person name="Hulbert S."/>
            <person name="Chen X."/>
            <person name="Fellers J.P."/>
        </authorList>
    </citation>
    <scope>NUCLEOTIDE SEQUENCE</scope>
    <source>
        <strain evidence="2">isolate 1-1 / race 1 (BBBD)</strain>
        <strain evidence="3">Isolate 1-1 / race 1 (BBBD)</strain>
    </source>
</reference>
<accession>A0A180FZV0</accession>